<evidence type="ECO:0000256" key="2">
    <source>
        <dbReference type="SAM" id="MobiDB-lite"/>
    </source>
</evidence>
<feature type="region of interest" description="Disordered" evidence="2">
    <location>
        <begin position="185"/>
        <end position="235"/>
    </location>
</feature>
<feature type="transmembrane region" description="Helical" evidence="3">
    <location>
        <begin position="280"/>
        <end position="298"/>
    </location>
</feature>
<keyword evidence="3" id="KW-1133">Transmembrane helix</keyword>
<gene>
    <name evidence="5" type="ORF">MAM1_0108c05471</name>
</gene>
<organism evidence="5">
    <name type="scientific">Mucor ambiguus</name>
    <dbReference type="NCBI Taxonomy" id="91626"/>
    <lineage>
        <taxon>Eukaryota</taxon>
        <taxon>Fungi</taxon>
        <taxon>Fungi incertae sedis</taxon>
        <taxon>Mucoromycota</taxon>
        <taxon>Mucoromycotina</taxon>
        <taxon>Mucoromycetes</taxon>
        <taxon>Mucorales</taxon>
        <taxon>Mucorineae</taxon>
        <taxon>Mucoraceae</taxon>
        <taxon>Mucor</taxon>
    </lineage>
</organism>
<accession>A0A0C9LV17</accession>
<dbReference type="EMBL" id="DF836397">
    <property type="protein sequence ID" value="GAN05995.1"/>
    <property type="molecule type" value="Genomic_DNA"/>
</dbReference>
<keyword evidence="3" id="KW-0812">Transmembrane</keyword>
<feature type="compositionally biased region" description="Polar residues" evidence="2">
    <location>
        <begin position="204"/>
        <end position="213"/>
    </location>
</feature>
<dbReference type="InterPro" id="IPR000608">
    <property type="entry name" value="UBC"/>
</dbReference>
<evidence type="ECO:0000259" key="4">
    <source>
        <dbReference type="PROSITE" id="PS50127"/>
    </source>
</evidence>
<keyword evidence="3" id="KW-0472">Membrane</keyword>
<dbReference type="AlphaFoldDB" id="A0A0C9LV17"/>
<dbReference type="InterPro" id="IPR016135">
    <property type="entry name" value="UBQ-conjugating_enzyme/RWD"/>
</dbReference>
<keyword evidence="1" id="KW-0833">Ubl conjugation pathway</keyword>
<dbReference type="OrthoDB" id="1158011at2759"/>
<feature type="domain" description="UBC core" evidence="4">
    <location>
        <begin position="12"/>
        <end position="163"/>
    </location>
</feature>
<reference evidence="5" key="1">
    <citation type="submission" date="2014-09" db="EMBL/GenBank/DDBJ databases">
        <title>Draft genome sequence of an oleaginous Mucoromycotina fungus Mucor ambiguus NBRC6742.</title>
        <authorList>
            <person name="Takeda I."/>
            <person name="Yamane N."/>
            <person name="Morita T."/>
            <person name="Tamano K."/>
            <person name="Machida M."/>
            <person name="Baker S."/>
            <person name="Koike H."/>
        </authorList>
    </citation>
    <scope>NUCLEOTIDE SEQUENCE</scope>
    <source>
        <strain evidence="5">NBRC 6742</strain>
    </source>
</reference>
<dbReference type="CDD" id="cd23799">
    <property type="entry name" value="UBCc_UBE2J"/>
    <property type="match status" value="1"/>
</dbReference>
<dbReference type="PANTHER" id="PTHR24067">
    <property type="entry name" value="UBIQUITIN-CONJUGATING ENZYME E2"/>
    <property type="match status" value="1"/>
</dbReference>
<dbReference type="FunFam" id="3.10.110.10:FF:000086">
    <property type="entry name" value="Ubiquitin-conjugating enzyme E2 J1"/>
    <property type="match status" value="1"/>
</dbReference>
<dbReference type="InterPro" id="IPR050113">
    <property type="entry name" value="Ub_conjugating_enzyme"/>
</dbReference>
<dbReference type="Pfam" id="PF00179">
    <property type="entry name" value="UQ_con"/>
    <property type="match status" value="1"/>
</dbReference>
<name>A0A0C9LV17_9FUNG</name>
<sequence>MSEATKYNLKNPGVKRIMQEAKELANESTYEYSAHPLEDNIFEWHFTVRGPKDTDFEEGRYHGRIILPSEYPFKPPELIFLTPNGRFELNTKICLSITGFHPEFWQPAWGIRTVLLAVIGFFPTEARGAIGGLDYSKEERRRLAKKSIGWVCPVCEVNTKDALSDTPPDVPSKKEELPDFMITYKPEREENQKEQEDTTKDAGPSQSSNSDYAQPSAAVEGQELKNDEKGSSNYPASLTTAVENVSPQIIQPQAMSVNDMFTNTNTDNSTTPQQSAASPLWLDALIAGLVSFIAVLVCRRYVF</sequence>
<evidence type="ECO:0000313" key="6">
    <source>
        <dbReference type="Proteomes" id="UP000053815"/>
    </source>
</evidence>
<evidence type="ECO:0000313" key="5">
    <source>
        <dbReference type="EMBL" id="GAN05995.1"/>
    </source>
</evidence>
<protein>
    <submittedName>
        <fullName evidence="5">Ubiquitin-conjugating enzyme E2</fullName>
    </submittedName>
</protein>
<dbReference type="STRING" id="91626.A0A0C9LV17"/>
<dbReference type="Proteomes" id="UP000053815">
    <property type="component" value="Unassembled WGS sequence"/>
</dbReference>
<evidence type="ECO:0000256" key="3">
    <source>
        <dbReference type="SAM" id="Phobius"/>
    </source>
</evidence>
<evidence type="ECO:0000256" key="1">
    <source>
        <dbReference type="ARBA" id="ARBA00022786"/>
    </source>
</evidence>
<keyword evidence="6" id="KW-1185">Reference proteome</keyword>
<dbReference type="PROSITE" id="PS50127">
    <property type="entry name" value="UBC_2"/>
    <property type="match status" value="1"/>
</dbReference>
<proteinExistence type="predicted"/>
<dbReference type="SMART" id="SM00212">
    <property type="entry name" value="UBCc"/>
    <property type="match status" value="1"/>
</dbReference>
<dbReference type="Gene3D" id="3.10.110.10">
    <property type="entry name" value="Ubiquitin Conjugating Enzyme"/>
    <property type="match status" value="1"/>
</dbReference>
<dbReference type="SUPFAM" id="SSF54495">
    <property type="entry name" value="UBC-like"/>
    <property type="match status" value="1"/>
</dbReference>
<feature type="compositionally biased region" description="Basic and acidic residues" evidence="2">
    <location>
        <begin position="185"/>
        <end position="200"/>
    </location>
</feature>